<dbReference type="InterPro" id="IPR001680">
    <property type="entry name" value="WD40_rpt"/>
</dbReference>
<accession>A0A8J8P3H3</accession>
<dbReference type="PANTHER" id="PTHR22848">
    <property type="entry name" value="WD40 REPEAT PROTEIN"/>
    <property type="match status" value="1"/>
</dbReference>
<comment type="similarity">
    <text evidence="6">Belongs to the WD repeat SMU1 family.</text>
</comment>
<evidence type="ECO:0000256" key="4">
    <source>
        <dbReference type="ARBA" id="ARBA00022737"/>
    </source>
</evidence>
<dbReference type="Pfam" id="PF00400">
    <property type="entry name" value="WD40"/>
    <property type="match status" value="3"/>
</dbReference>
<evidence type="ECO:0000256" key="2">
    <source>
        <dbReference type="ARBA" id="ARBA00022574"/>
    </source>
</evidence>
<proteinExistence type="inferred from homology"/>
<feature type="repeat" description="WD" evidence="8">
    <location>
        <begin position="276"/>
        <end position="317"/>
    </location>
</feature>
<dbReference type="InterPro" id="IPR036322">
    <property type="entry name" value="WD40_repeat_dom_sf"/>
</dbReference>
<protein>
    <recommendedName>
        <fullName evidence="7">WD40 repeat-containing protein SMU1</fullName>
    </recommendedName>
</protein>
<dbReference type="PROSITE" id="PS50294">
    <property type="entry name" value="WD_REPEATS_REGION"/>
    <property type="match status" value="2"/>
</dbReference>
<dbReference type="Proteomes" id="UP000785679">
    <property type="component" value="Unassembled WGS sequence"/>
</dbReference>
<keyword evidence="4" id="KW-0677">Repeat</keyword>
<name>A0A8J8P3H3_HALGN</name>
<dbReference type="InterPro" id="IPR015943">
    <property type="entry name" value="WD40/YVTN_repeat-like_dom_sf"/>
</dbReference>
<dbReference type="AlphaFoldDB" id="A0A8J8P3H3"/>
<reference evidence="9" key="1">
    <citation type="submission" date="2019-06" db="EMBL/GenBank/DDBJ databases">
        <authorList>
            <person name="Zheng W."/>
        </authorList>
    </citation>
    <scope>NUCLEOTIDE SEQUENCE</scope>
    <source>
        <strain evidence="9">QDHG01</strain>
    </source>
</reference>
<dbReference type="PROSITE" id="PS50896">
    <property type="entry name" value="LISH"/>
    <property type="match status" value="1"/>
</dbReference>
<dbReference type="OrthoDB" id="538223at2759"/>
<keyword evidence="3" id="KW-0507">mRNA processing</keyword>
<dbReference type="Gene3D" id="2.130.10.10">
    <property type="entry name" value="YVTN repeat-like/Quinoprotein amine dehydrogenase"/>
    <property type="match status" value="1"/>
</dbReference>
<keyword evidence="10" id="KW-1185">Reference proteome</keyword>
<dbReference type="InterPro" id="IPR045184">
    <property type="entry name" value="SMU1"/>
</dbReference>
<evidence type="ECO:0000256" key="7">
    <source>
        <dbReference type="ARBA" id="ARBA00026184"/>
    </source>
</evidence>
<gene>
    <name evidence="9" type="ORF">FGO68_gene12874</name>
</gene>
<organism evidence="9 10">
    <name type="scientific">Halteria grandinella</name>
    <dbReference type="NCBI Taxonomy" id="5974"/>
    <lineage>
        <taxon>Eukaryota</taxon>
        <taxon>Sar</taxon>
        <taxon>Alveolata</taxon>
        <taxon>Ciliophora</taxon>
        <taxon>Intramacronucleata</taxon>
        <taxon>Spirotrichea</taxon>
        <taxon>Stichotrichia</taxon>
        <taxon>Sporadotrichida</taxon>
        <taxon>Halteriidae</taxon>
        <taxon>Halteria</taxon>
    </lineage>
</organism>
<comment type="caution">
    <text evidence="9">The sequence shown here is derived from an EMBL/GenBank/DDBJ whole genome shotgun (WGS) entry which is preliminary data.</text>
</comment>
<dbReference type="GO" id="GO:0000398">
    <property type="term" value="P:mRNA splicing, via spliceosome"/>
    <property type="evidence" value="ECO:0007669"/>
    <property type="project" value="InterPro"/>
</dbReference>
<dbReference type="PROSITE" id="PS00678">
    <property type="entry name" value="WD_REPEATS_1"/>
    <property type="match status" value="1"/>
</dbReference>
<dbReference type="SUPFAM" id="SSF50978">
    <property type="entry name" value="WD40 repeat-like"/>
    <property type="match status" value="1"/>
</dbReference>
<dbReference type="InterPro" id="IPR019775">
    <property type="entry name" value="WD40_repeat_CS"/>
</dbReference>
<evidence type="ECO:0000313" key="9">
    <source>
        <dbReference type="EMBL" id="TNV86412.1"/>
    </source>
</evidence>
<evidence type="ECO:0000256" key="6">
    <source>
        <dbReference type="ARBA" id="ARBA00025801"/>
    </source>
</evidence>
<sequence length="538" mass="60243">MVESQQDAKLLDLNSTVNLILHFMKESNLLNSMDTLIQETGVHFPTLVSQDFIESVRRGQWHQVLKQMQHSARMEKGLVQGVYEQIVKELTIEREYALAQQILREQSVVLSESVYAENNQLVHGEGALLQELWDLTQLRDPPPSIQSVFKRQGFKSLQESREHCASQIEKSLAKDQMPANRLLQLLALGLEYENQLKGGKMKSTVMKGAAHQQQTPYVQKIITHKLFSGSFKISTLSISNNCEHMVLGGHDGLIEVWSYEHMSVDLKLPYQQQDLYMLHSKCVLSLAFSKDDKILASADSAGVIRVWKFAEGKKLREIEVQGGGSECGISSMVFASGNSQLIAGCMDKSIRVYGLKSGSMLKQLKGHESFIQSIQLLPGQEQFLLSSAEDGVILLWNLQGGEPRKIETPAQKLRKELLLNCFRINPSNPKEVVISHRCGQTYLIDLDTSQVLQEYQTSQSKEEEVISATFSHDGSHVYAFSSTKNLYIYNKKTGKLVSLLVVPSATSLSDELGSMVVASQGESETMVMHSMGELFKLE</sequence>
<dbReference type="InterPro" id="IPR006594">
    <property type="entry name" value="LisH"/>
</dbReference>
<dbReference type="PROSITE" id="PS50082">
    <property type="entry name" value="WD_REPEATS_2"/>
    <property type="match status" value="2"/>
</dbReference>
<dbReference type="SMART" id="SM00320">
    <property type="entry name" value="WD40"/>
    <property type="match status" value="5"/>
</dbReference>
<dbReference type="EMBL" id="RRYP01001102">
    <property type="protein sequence ID" value="TNV86412.1"/>
    <property type="molecule type" value="Genomic_DNA"/>
</dbReference>
<comment type="subcellular location">
    <subcellularLocation>
        <location evidence="1">Nucleus speckle</location>
    </subcellularLocation>
</comment>
<evidence type="ECO:0000256" key="3">
    <source>
        <dbReference type="ARBA" id="ARBA00022664"/>
    </source>
</evidence>
<keyword evidence="2 8" id="KW-0853">WD repeat</keyword>
<dbReference type="GO" id="GO:0016607">
    <property type="term" value="C:nuclear speck"/>
    <property type="evidence" value="ECO:0007669"/>
    <property type="project" value="UniProtKB-SubCell"/>
</dbReference>
<evidence type="ECO:0000256" key="5">
    <source>
        <dbReference type="ARBA" id="ARBA00023187"/>
    </source>
</evidence>
<feature type="repeat" description="WD" evidence="8">
    <location>
        <begin position="364"/>
        <end position="406"/>
    </location>
</feature>
<keyword evidence="5" id="KW-0508">mRNA splicing</keyword>
<evidence type="ECO:0000256" key="1">
    <source>
        <dbReference type="ARBA" id="ARBA00004324"/>
    </source>
</evidence>
<evidence type="ECO:0000256" key="8">
    <source>
        <dbReference type="PROSITE-ProRule" id="PRU00221"/>
    </source>
</evidence>
<evidence type="ECO:0000313" key="10">
    <source>
        <dbReference type="Proteomes" id="UP000785679"/>
    </source>
</evidence>